<dbReference type="InterPro" id="IPR001584">
    <property type="entry name" value="Integrase_cat-core"/>
</dbReference>
<evidence type="ECO:0000256" key="9">
    <source>
        <dbReference type="ARBA" id="ARBA00022842"/>
    </source>
</evidence>
<sequence>MSREQRSGTRGGGQKGKVSPAYEPIVAVNEHEAPSSATTGDRGRTCDSLEPLGTRIAGNMVLPALSADTRNAGHWFDRLEDYFDRVDVPSAKKVPLVKFYLDDSLRQALPALGVSPTDDYLTVRQKLTSYLGGEKDPRIWRGQFFARMQMRGERIATFMVELRRLAMLAFPQLPERERDALVIEQFGCGLLSVPLRAAVIRGRCTSIEGALALATCEERDLQVIGETMPPVVRSVGIRHLSPAAEDTREVRREHIERLTAAIELLATGGSAADCANQGRNPQTLGKVTSKVMHCFHCGERGHKRRDCPIASLEADAVRKQNVAPSSQGRFPRASSSGGRSVVPLIAVPQLDTTKAVSVRGYLGANRIVLLVDTGAAVSIVREDSLPKCQVARTLLDSTHVICAGGTALKIKGTVSIDVKFDGIETIRHDMLVAENLTCPCLLGADFLRLHRCVIDLSKGMLHIRGRSVALTSEDVHDMVADAVKHKPLEMSRKSFCEIIEPMIPEVGSENKEKLADLQRLLWEMREAVAVPGGNIGRTFMVKHKIKTGKAKPVRVPPRRIPYARRQEVKTLVNQMLQEGIVEPACSPWSAPIVLVRKKDGSQRLCVDYRQLNAVTEKDAQPMPRIDETLDMLAGAKWFSTLDLASGYWQVEMEEADKQKTAFSTPDGSYQFRVMPFGLCNAPATFQRLMSKVLGSLQGSACLVYLDDIIVFGGTEDEHLERLRKVLECLKCAGLKVKPSKCKLLRREVVYLGHTVPRKGKFVKNFAEIAGPLHQLLRKDSSWEWSADCRESFLTLKKALVSSPVLRLPDLCRPFVLDVDASSESLGAVLAQSYEDGEHPVAYASRSLSRAERNYCATRRELLAVVWAVEHFRPYVYGVKFTVRTDHNCLIWLKNFKEPQGQPARWIERFAEFDMKVEHRPGKRHANADAMSRRPCKQCSDGPEFLRQEHQVSQVTVAREPYKLEDIQALEMGQCQREASDIATVMNWINNGSWPAQCPQGGSAELHLLWKQREYLKICDGLLCRVNPARSWKPELVRVVVPPKMRTTVLEMLHDKAASGHFGSKRTMERARWRLYWPGMKKDIILWCRRCHRCGARKCKKSKAPIICIEAGYPLQRVGIDFLGPFPQSEDGNRYVLVISDYFTKWTEAYACRTMEAEATAELLMSRFFAKFGPPDSVHSDQGRTFEASLMKELWQVFGIQKTRTTPYHPQSNGLVERVNRTLLDVLQALASEAFETWDRILPMVTMAYNTSVHEATGTTPYFAMFGREARLPVDIYCGVPKPTPAHLSDYIWKIREQLHEVHSFMRRNMKLEQRRRKEYHDRKTHAPGYKVGDKVWLAIPKKHKLSPTWDGPYTVMAGKGGNVYRVRCDSRPRRRFNIHSDRLRPYLGRPGKLTVNRRPTEAATNARDPNTASPKPLSYRRSREEVLESEGGRSQGRTSRHRRLPSSLNDYVVYCTQSPGRTLPTGGVV</sequence>
<evidence type="ECO:0000256" key="12">
    <source>
        <dbReference type="ARBA" id="ARBA00022918"/>
    </source>
</evidence>
<dbReference type="InterPro" id="IPR021109">
    <property type="entry name" value="Peptidase_aspartic_dom_sf"/>
</dbReference>
<feature type="domain" description="CCHC-type" evidence="17">
    <location>
        <begin position="294"/>
        <end position="308"/>
    </location>
</feature>
<dbReference type="Gene3D" id="3.30.420.10">
    <property type="entry name" value="Ribonuclease H-like superfamily/Ribonuclease H"/>
    <property type="match status" value="1"/>
</dbReference>
<dbReference type="Pfam" id="PF13975">
    <property type="entry name" value="gag-asp_proteas"/>
    <property type="match status" value="1"/>
</dbReference>
<evidence type="ECO:0000259" key="18">
    <source>
        <dbReference type="PROSITE" id="PS50175"/>
    </source>
</evidence>
<feature type="domain" description="Reverse transcriptase" evidence="19">
    <location>
        <begin position="576"/>
        <end position="755"/>
    </location>
</feature>
<evidence type="ECO:0000256" key="16">
    <source>
        <dbReference type="SAM" id="MobiDB-lite"/>
    </source>
</evidence>
<dbReference type="GO" id="GO:0003964">
    <property type="term" value="F:RNA-directed DNA polymerase activity"/>
    <property type="evidence" value="ECO:0007669"/>
    <property type="project" value="UniProtKB-KW"/>
</dbReference>
<dbReference type="GO" id="GO:0008270">
    <property type="term" value="F:zinc ion binding"/>
    <property type="evidence" value="ECO:0007669"/>
    <property type="project" value="UniProtKB-KW"/>
</dbReference>
<dbReference type="EC" id="2.7.7.49" evidence="1"/>
<proteinExistence type="predicted"/>
<evidence type="ECO:0000256" key="2">
    <source>
        <dbReference type="ARBA" id="ARBA00022670"/>
    </source>
</evidence>
<evidence type="ECO:0000256" key="5">
    <source>
        <dbReference type="ARBA" id="ARBA00022722"/>
    </source>
</evidence>
<keyword evidence="21" id="KW-1185">Reference proteome</keyword>
<dbReference type="SUPFAM" id="SSF50630">
    <property type="entry name" value="Acid proteases"/>
    <property type="match status" value="1"/>
</dbReference>
<dbReference type="PANTHER" id="PTHR37984:SF5">
    <property type="entry name" value="PROTEIN NYNRIN-LIKE"/>
    <property type="match status" value="1"/>
</dbReference>
<keyword evidence="2" id="KW-0645">Protease</keyword>
<dbReference type="FunFam" id="3.10.20.370:FF:000001">
    <property type="entry name" value="Retrovirus-related Pol polyprotein from transposon 17.6-like protein"/>
    <property type="match status" value="1"/>
</dbReference>
<dbReference type="SMART" id="SM00343">
    <property type="entry name" value="ZnF_C2HC"/>
    <property type="match status" value="1"/>
</dbReference>
<evidence type="ECO:0000256" key="14">
    <source>
        <dbReference type="ARBA" id="ARBA00023268"/>
    </source>
</evidence>
<dbReference type="InterPro" id="IPR001995">
    <property type="entry name" value="Peptidase_A2_cat"/>
</dbReference>
<dbReference type="GO" id="GO:0042575">
    <property type="term" value="C:DNA polymerase complex"/>
    <property type="evidence" value="ECO:0007669"/>
    <property type="project" value="UniProtKB-ARBA"/>
</dbReference>
<dbReference type="GO" id="GO:0004190">
    <property type="term" value="F:aspartic-type endopeptidase activity"/>
    <property type="evidence" value="ECO:0007669"/>
    <property type="project" value="UniProtKB-KW"/>
</dbReference>
<evidence type="ECO:0000259" key="17">
    <source>
        <dbReference type="PROSITE" id="PS50158"/>
    </source>
</evidence>
<dbReference type="InterPro" id="IPR012337">
    <property type="entry name" value="RNaseH-like_sf"/>
</dbReference>
<evidence type="ECO:0000313" key="21">
    <source>
        <dbReference type="Proteomes" id="UP000046395"/>
    </source>
</evidence>
<dbReference type="InterPro" id="IPR043502">
    <property type="entry name" value="DNA/RNA_pol_sf"/>
</dbReference>
<dbReference type="FunFam" id="1.10.340.70:FF:000001">
    <property type="entry name" value="Retrovirus-related Pol polyprotein from transposon gypsy-like Protein"/>
    <property type="match status" value="1"/>
</dbReference>
<keyword evidence="9" id="KW-0460">Magnesium</keyword>
<keyword evidence="10" id="KW-0694">RNA-binding</keyword>
<feature type="region of interest" description="Disordered" evidence="16">
    <location>
        <begin position="1377"/>
        <end position="1445"/>
    </location>
</feature>
<keyword evidence="11" id="KW-0229">DNA integration</keyword>
<dbReference type="Gene3D" id="1.10.340.70">
    <property type="match status" value="1"/>
</dbReference>
<dbReference type="GO" id="GO:0004519">
    <property type="term" value="F:endonuclease activity"/>
    <property type="evidence" value="ECO:0007669"/>
    <property type="project" value="UniProtKB-KW"/>
</dbReference>
<evidence type="ECO:0000256" key="7">
    <source>
        <dbReference type="ARBA" id="ARBA00022759"/>
    </source>
</evidence>
<organism evidence="21 22">
    <name type="scientific">Trichuris muris</name>
    <name type="common">Mouse whipworm</name>
    <dbReference type="NCBI Taxonomy" id="70415"/>
    <lineage>
        <taxon>Eukaryota</taxon>
        <taxon>Metazoa</taxon>
        <taxon>Ecdysozoa</taxon>
        <taxon>Nematoda</taxon>
        <taxon>Enoplea</taxon>
        <taxon>Dorylaimia</taxon>
        <taxon>Trichinellida</taxon>
        <taxon>Trichuridae</taxon>
        <taxon>Trichuris</taxon>
    </lineage>
</organism>
<dbReference type="PROSITE" id="PS50175">
    <property type="entry name" value="ASP_PROT_RETROV"/>
    <property type="match status" value="1"/>
</dbReference>
<evidence type="ECO:0000259" key="19">
    <source>
        <dbReference type="PROSITE" id="PS50878"/>
    </source>
</evidence>
<dbReference type="InterPro" id="IPR036397">
    <property type="entry name" value="RNaseH_sf"/>
</dbReference>
<feature type="domain" description="Peptidase A2" evidence="18">
    <location>
        <begin position="367"/>
        <end position="446"/>
    </location>
</feature>
<reference evidence="22" key="1">
    <citation type="submission" date="2019-12" db="UniProtKB">
        <authorList>
            <consortium name="WormBaseParasite"/>
        </authorList>
    </citation>
    <scope>IDENTIFICATION</scope>
</reference>
<dbReference type="Pfam" id="PF00665">
    <property type="entry name" value="rve"/>
    <property type="match status" value="1"/>
</dbReference>
<keyword evidence="6" id="KW-0064">Aspartyl protease</keyword>
<accession>A0A5S6Q432</accession>
<dbReference type="InterPro" id="IPR036875">
    <property type="entry name" value="Znf_CCHC_sf"/>
</dbReference>
<protein>
    <recommendedName>
        <fullName evidence="1">RNA-directed DNA polymerase</fullName>
        <ecNumber evidence="1">2.7.7.49</ecNumber>
    </recommendedName>
</protein>
<evidence type="ECO:0000256" key="15">
    <source>
        <dbReference type="PROSITE-ProRule" id="PRU00047"/>
    </source>
</evidence>
<evidence type="ECO:0000256" key="4">
    <source>
        <dbReference type="ARBA" id="ARBA00022695"/>
    </source>
</evidence>
<dbReference type="InterPro" id="IPR000477">
    <property type="entry name" value="RT_dom"/>
</dbReference>
<dbReference type="PROSITE" id="PS50158">
    <property type="entry name" value="ZF_CCHC"/>
    <property type="match status" value="1"/>
</dbReference>
<evidence type="ECO:0000313" key="22">
    <source>
        <dbReference type="WBParaSite" id="TMUE_0000001995.1"/>
    </source>
</evidence>
<dbReference type="FunFam" id="3.30.420.10:FF:000032">
    <property type="entry name" value="Retrovirus-related Pol polyprotein from transposon 297-like Protein"/>
    <property type="match status" value="1"/>
</dbReference>
<dbReference type="InterPro" id="IPR050951">
    <property type="entry name" value="Retrovirus_Pol_polyprotein"/>
</dbReference>
<keyword evidence="7" id="KW-0255">Endonuclease</keyword>
<dbReference type="SUPFAM" id="SSF57756">
    <property type="entry name" value="Retrovirus zinc finger-like domains"/>
    <property type="match status" value="1"/>
</dbReference>
<dbReference type="PROSITE" id="PS50994">
    <property type="entry name" value="INTEGRASE"/>
    <property type="match status" value="1"/>
</dbReference>
<dbReference type="InterPro" id="IPR054465">
    <property type="entry name" value="Integrase_p58-like_C"/>
</dbReference>
<feature type="domain" description="Integrase catalytic" evidence="20">
    <location>
        <begin position="1109"/>
        <end position="1268"/>
    </location>
</feature>
<keyword evidence="15" id="KW-0862">Zinc</keyword>
<dbReference type="Gene3D" id="3.10.10.10">
    <property type="entry name" value="HIV Type 1 Reverse Transcriptase, subunit A, domain 1"/>
    <property type="match status" value="1"/>
</dbReference>
<keyword evidence="4" id="KW-0548">Nucleotidyltransferase</keyword>
<dbReference type="InterPro" id="IPR001878">
    <property type="entry name" value="Znf_CCHC"/>
</dbReference>
<keyword evidence="14" id="KW-0511">Multifunctional enzyme</keyword>
<evidence type="ECO:0000256" key="10">
    <source>
        <dbReference type="ARBA" id="ARBA00022884"/>
    </source>
</evidence>
<dbReference type="InterPro" id="IPR043128">
    <property type="entry name" value="Rev_trsase/Diguanyl_cyclase"/>
</dbReference>
<dbReference type="Pfam" id="PF17919">
    <property type="entry name" value="RT_RNaseH_2"/>
    <property type="match status" value="1"/>
</dbReference>
<feature type="region of interest" description="Disordered" evidence="16">
    <location>
        <begin position="1"/>
        <end position="44"/>
    </location>
</feature>
<dbReference type="WBParaSite" id="TMUE_0000001995.1">
    <property type="protein sequence ID" value="TMUE_0000001995.1"/>
    <property type="gene ID" value="WBGene00297857"/>
</dbReference>
<dbReference type="GO" id="GO:0015074">
    <property type="term" value="P:DNA integration"/>
    <property type="evidence" value="ECO:0007669"/>
    <property type="project" value="UniProtKB-KW"/>
</dbReference>
<keyword evidence="8" id="KW-0378">Hydrolase</keyword>
<dbReference type="CDD" id="cd01647">
    <property type="entry name" value="RT_LTR"/>
    <property type="match status" value="1"/>
</dbReference>
<dbReference type="InterPro" id="IPR041577">
    <property type="entry name" value="RT_RNaseH_2"/>
</dbReference>
<dbReference type="GO" id="GO:0003677">
    <property type="term" value="F:DNA binding"/>
    <property type="evidence" value="ECO:0007669"/>
    <property type="project" value="UniProtKB-KW"/>
</dbReference>
<keyword evidence="5" id="KW-0540">Nuclease</keyword>
<keyword evidence="12" id="KW-0695">RNA-directed DNA polymerase</keyword>
<evidence type="ECO:0000256" key="8">
    <source>
        <dbReference type="ARBA" id="ARBA00022801"/>
    </source>
</evidence>
<dbReference type="Pfam" id="PF22938">
    <property type="entry name" value="Integrase_p58_C"/>
    <property type="match status" value="1"/>
</dbReference>
<dbReference type="SUPFAM" id="SSF56672">
    <property type="entry name" value="DNA/RNA polymerases"/>
    <property type="match status" value="1"/>
</dbReference>
<evidence type="ECO:0000256" key="1">
    <source>
        <dbReference type="ARBA" id="ARBA00012493"/>
    </source>
</evidence>
<keyword evidence="15" id="KW-0863">Zinc-finger</keyword>
<dbReference type="CDD" id="cd09274">
    <property type="entry name" value="RNase_HI_RT_Ty3"/>
    <property type="match status" value="1"/>
</dbReference>
<dbReference type="GO" id="GO:0006508">
    <property type="term" value="P:proteolysis"/>
    <property type="evidence" value="ECO:0007669"/>
    <property type="project" value="UniProtKB-KW"/>
</dbReference>
<dbReference type="Gene3D" id="2.40.70.10">
    <property type="entry name" value="Acid Proteases"/>
    <property type="match status" value="1"/>
</dbReference>
<dbReference type="PANTHER" id="PTHR37984">
    <property type="entry name" value="PROTEIN CBG26694"/>
    <property type="match status" value="1"/>
</dbReference>
<evidence type="ECO:0000259" key="20">
    <source>
        <dbReference type="PROSITE" id="PS50994"/>
    </source>
</evidence>
<dbReference type="Gene3D" id="3.30.70.270">
    <property type="match status" value="2"/>
</dbReference>
<name>A0A5S6Q432_TRIMR</name>
<evidence type="ECO:0000256" key="6">
    <source>
        <dbReference type="ARBA" id="ARBA00022750"/>
    </source>
</evidence>
<dbReference type="InterPro" id="IPR001969">
    <property type="entry name" value="Aspartic_peptidase_AS"/>
</dbReference>
<dbReference type="STRING" id="70415.A0A5S6Q432"/>
<keyword evidence="3" id="KW-0808">Transferase</keyword>
<dbReference type="SUPFAM" id="SSF53098">
    <property type="entry name" value="Ribonuclease H-like"/>
    <property type="match status" value="1"/>
</dbReference>
<evidence type="ECO:0000256" key="11">
    <source>
        <dbReference type="ARBA" id="ARBA00022908"/>
    </source>
</evidence>
<dbReference type="Proteomes" id="UP000046395">
    <property type="component" value="Unassembled WGS sequence"/>
</dbReference>
<keyword evidence="13" id="KW-0238">DNA-binding</keyword>
<dbReference type="GO" id="GO:0019899">
    <property type="term" value="F:enzyme binding"/>
    <property type="evidence" value="ECO:0007669"/>
    <property type="project" value="UniProtKB-ARBA"/>
</dbReference>
<keyword evidence="15" id="KW-0479">Metal-binding</keyword>
<dbReference type="Gene3D" id="3.10.20.370">
    <property type="match status" value="1"/>
</dbReference>
<dbReference type="PROSITE" id="PS50878">
    <property type="entry name" value="RT_POL"/>
    <property type="match status" value="1"/>
</dbReference>
<dbReference type="InterPro" id="IPR041588">
    <property type="entry name" value="Integrase_H2C2"/>
</dbReference>
<dbReference type="CDD" id="cd00303">
    <property type="entry name" value="retropepsin_like"/>
    <property type="match status" value="1"/>
</dbReference>
<evidence type="ECO:0000256" key="3">
    <source>
        <dbReference type="ARBA" id="ARBA00022679"/>
    </source>
</evidence>
<dbReference type="Pfam" id="PF17921">
    <property type="entry name" value="Integrase_H2C2"/>
    <property type="match status" value="1"/>
</dbReference>
<dbReference type="GO" id="GO:0003723">
    <property type="term" value="F:RNA binding"/>
    <property type="evidence" value="ECO:0007669"/>
    <property type="project" value="UniProtKB-KW"/>
</dbReference>
<dbReference type="Pfam" id="PF00078">
    <property type="entry name" value="RVT_1"/>
    <property type="match status" value="1"/>
</dbReference>
<dbReference type="PROSITE" id="PS00141">
    <property type="entry name" value="ASP_PROTEASE"/>
    <property type="match status" value="1"/>
</dbReference>
<evidence type="ECO:0000256" key="13">
    <source>
        <dbReference type="ARBA" id="ARBA00023125"/>
    </source>
</evidence>
<dbReference type="FunFam" id="3.10.10.10:FF:000007">
    <property type="entry name" value="Retrovirus-related Pol polyprotein from transposon 17.6-like Protein"/>
    <property type="match status" value="1"/>
</dbReference>